<proteinExistence type="predicted"/>
<dbReference type="EMBL" id="CAJVQB010078276">
    <property type="protein sequence ID" value="CAG8845111.1"/>
    <property type="molecule type" value="Genomic_DNA"/>
</dbReference>
<feature type="non-terminal residue" evidence="1">
    <location>
        <position position="1"/>
    </location>
</feature>
<comment type="caution">
    <text evidence="1">The sequence shown here is derived from an EMBL/GenBank/DDBJ whole genome shotgun (WGS) entry which is preliminary data.</text>
</comment>
<evidence type="ECO:0000313" key="1">
    <source>
        <dbReference type="EMBL" id="CAG8845111.1"/>
    </source>
</evidence>
<gene>
    <name evidence="1" type="ORF">GMARGA_LOCUS37463</name>
</gene>
<keyword evidence="2" id="KW-1185">Reference proteome</keyword>
<organism evidence="1 2">
    <name type="scientific">Gigaspora margarita</name>
    <dbReference type="NCBI Taxonomy" id="4874"/>
    <lineage>
        <taxon>Eukaryota</taxon>
        <taxon>Fungi</taxon>
        <taxon>Fungi incertae sedis</taxon>
        <taxon>Mucoromycota</taxon>
        <taxon>Glomeromycotina</taxon>
        <taxon>Glomeromycetes</taxon>
        <taxon>Diversisporales</taxon>
        <taxon>Gigasporaceae</taxon>
        <taxon>Gigaspora</taxon>
    </lineage>
</organism>
<protein>
    <submittedName>
        <fullName evidence="1">26645_t:CDS:1</fullName>
    </submittedName>
</protein>
<reference evidence="1 2" key="1">
    <citation type="submission" date="2021-06" db="EMBL/GenBank/DDBJ databases">
        <authorList>
            <person name="Kallberg Y."/>
            <person name="Tangrot J."/>
            <person name="Rosling A."/>
        </authorList>
    </citation>
    <scope>NUCLEOTIDE SEQUENCE [LARGE SCALE GENOMIC DNA]</scope>
    <source>
        <strain evidence="1 2">120-4 pot B 10/14</strain>
    </source>
</reference>
<sequence length="68" mass="7934">IENLTNALKNGPYRRCVYEYDNDIADNKIFGTFGEIKGDRINIIMYYNFLTRKKELLKSSEILGVNNL</sequence>
<accession>A0ABN7X0I4</accession>
<dbReference type="Proteomes" id="UP000789901">
    <property type="component" value="Unassembled WGS sequence"/>
</dbReference>
<feature type="non-terminal residue" evidence="1">
    <location>
        <position position="68"/>
    </location>
</feature>
<name>A0ABN7X0I4_GIGMA</name>
<evidence type="ECO:0000313" key="2">
    <source>
        <dbReference type="Proteomes" id="UP000789901"/>
    </source>
</evidence>